<gene>
    <name evidence="11" type="ORF">SERLADRAFT_454932</name>
</gene>
<dbReference type="PANTHER" id="PTHR19957:SF3">
    <property type="entry name" value="SYNTAXIN-5"/>
    <property type="match status" value="1"/>
</dbReference>
<dbReference type="GO" id="GO:0006886">
    <property type="term" value="P:intracellular protein transport"/>
    <property type="evidence" value="ECO:0007669"/>
    <property type="project" value="TreeGrafter"/>
</dbReference>
<dbReference type="Pfam" id="PF05739">
    <property type="entry name" value="SNARE"/>
    <property type="match status" value="1"/>
</dbReference>
<dbReference type="GO" id="GO:0005484">
    <property type="term" value="F:SNAP receptor activity"/>
    <property type="evidence" value="ECO:0007669"/>
    <property type="project" value="TreeGrafter"/>
</dbReference>
<dbReference type="EMBL" id="GL945428">
    <property type="protein sequence ID" value="EGO30641.1"/>
    <property type="molecule type" value="Genomic_DNA"/>
</dbReference>
<dbReference type="SUPFAM" id="SSF47661">
    <property type="entry name" value="t-snare proteins"/>
    <property type="match status" value="1"/>
</dbReference>
<dbReference type="InterPro" id="IPR010989">
    <property type="entry name" value="SNARE"/>
</dbReference>
<proteinExistence type="inferred from homology"/>
<dbReference type="GO" id="GO:0000139">
    <property type="term" value="C:Golgi membrane"/>
    <property type="evidence" value="ECO:0007669"/>
    <property type="project" value="TreeGrafter"/>
</dbReference>
<dbReference type="GeneID" id="18817100"/>
<keyword evidence="3" id="KW-0813">Transport</keyword>
<dbReference type="InterPro" id="IPR045242">
    <property type="entry name" value="Syntaxin"/>
</dbReference>
<dbReference type="InterPro" id="IPR021538">
    <property type="entry name" value="Syntaxin-5_N"/>
</dbReference>
<dbReference type="PROSITE" id="PS50192">
    <property type="entry name" value="T_SNARE"/>
    <property type="match status" value="1"/>
</dbReference>
<dbReference type="GO" id="GO:0031201">
    <property type="term" value="C:SNARE complex"/>
    <property type="evidence" value="ECO:0007669"/>
    <property type="project" value="TreeGrafter"/>
</dbReference>
<dbReference type="KEGG" id="sla:SERLADRAFT_454932"/>
<comment type="similarity">
    <text evidence="2">Belongs to the syntaxin family.</text>
</comment>
<dbReference type="GO" id="GO:0006906">
    <property type="term" value="P:vesicle fusion"/>
    <property type="evidence" value="ECO:0007669"/>
    <property type="project" value="TreeGrafter"/>
</dbReference>
<feature type="transmembrane region" description="Helical" evidence="9">
    <location>
        <begin position="353"/>
        <end position="373"/>
    </location>
</feature>
<evidence type="ECO:0000259" key="10">
    <source>
        <dbReference type="PROSITE" id="PS50192"/>
    </source>
</evidence>
<dbReference type="GO" id="GO:0000149">
    <property type="term" value="F:SNARE binding"/>
    <property type="evidence" value="ECO:0007669"/>
    <property type="project" value="TreeGrafter"/>
</dbReference>
<dbReference type="Pfam" id="PF11416">
    <property type="entry name" value="Syntaxin-5_N"/>
    <property type="match status" value="1"/>
</dbReference>
<evidence type="ECO:0000256" key="8">
    <source>
        <dbReference type="SAM" id="MobiDB-lite"/>
    </source>
</evidence>
<accession>F8NEK7</accession>
<keyword evidence="6" id="KW-0175">Coiled coil</keyword>
<feature type="region of interest" description="Disordered" evidence="8">
    <location>
        <begin position="173"/>
        <end position="213"/>
    </location>
</feature>
<dbReference type="SMART" id="SM00397">
    <property type="entry name" value="t_SNARE"/>
    <property type="match status" value="1"/>
</dbReference>
<keyword evidence="4 9" id="KW-0812">Transmembrane</keyword>
<evidence type="ECO:0000256" key="6">
    <source>
        <dbReference type="ARBA" id="ARBA00023054"/>
    </source>
</evidence>
<feature type="domain" description="T-SNARE coiled-coil homology" evidence="10">
    <location>
        <begin position="246"/>
        <end position="308"/>
    </location>
</feature>
<sequence length="377" mass="42300">MGIQDRTDEFHTCVESIRHRSAFPPRGAEVKQRLLQTYEKSRAKSDFSRMAAAIGKDISSTTIKLGKLAQLAKRKTLFDDRPVEISELTFIIKQDIAGINKQIAVLQAYIKQKNTPGSQKSSEGKQLDEHTHNVVMMLQNKLADTSMSFKDVLELRTQNMKEARDRTEKFMHTTSSATNHAPPSSLLFNNQDPMGDGSLGRTNSKGKGRAPRNDDVLALNHLSAEEGFHTQTRGAFMQMQLAEQQDNYIQSRSTAIESIESTIAELGQIFTQLANMVAEQRETVQRIDADTIDIASNVSGAQRELLKYYAGISSNRWLMLKVFGVLIVFVSHRLSLSLSLSLSSDAGRLAFRIYYLFTWTLTTSITAFERVIIDNDL</sequence>
<dbReference type="RefSeq" id="XP_007312525.1">
    <property type="nucleotide sequence ID" value="XM_007312463.1"/>
</dbReference>
<dbReference type="CDD" id="cd15844">
    <property type="entry name" value="SNARE_syntaxin5"/>
    <property type="match status" value="1"/>
</dbReference>
<evidence type="ECO:0000256" key="3">
    <source>
        <dbReference type="ARBA" id="ARBA00022448"/>
    </source>
</evidence>
<dbReference type="GO" id="GO:0048278">
    <property type="term" value="P:vesicle docking"/>
    <property type="evidence" value="ECO:0007669"/>
    <property type="project" value="TreeGrafter"/>
</dbReference>
<reference evidence="11" key="1">
    <citation type="submission" date="2011-04" db="EMBL/GenBank/DDBJ databases">
        <title>Evolution of plant cell wall degrading machinery underlies the functional diversity of forest fungi.</title>
        <authorList>
            <consortium name="US DOE Joint Genome Institute (JGI-PGF)"/>
            <person name="Eastwood D.C."/>
            <person name="Floudas D."/>
            <person name="Binder M."/>
            <person name="Majcherczyk A."/>
            <person name="Schneider P."/>
            <person name="Aerts A."/>
            <person name="Asiegbu F.O."/>
            <person name="Baker S.E."/>
            <person name="Barry K."/>
            <person name="Bendiksby M."/>
            <person name="Blumentritt M."/>
            <person name="Coutinho P.M."/>
            <person name="Cullen D."/>
            <person name="Cullen D."/>
            <person name="Gathman A."/>
            <person name="Goodell B."/>
            <person name="Henrissat B."/>
            <person name="Ihrmark K."/>
            <person name="Kauserud H."/>
            <person name="Kohler A."/>
            <person name="LaButti K."/>
            <person name="Lapidus A."/>
            <person name="Lavin J.L."/>
            <person name="Lee Y.-H."/>
            <person name="Lindquist E."/>
            <person name="Lilly W."/>
            <person name="Lucas S."/>
            <person name="Morin E."/>
            <person name="Murat C."/>
            <person name="Oguiza J.A."/>
            <person name="Park J."/>
            <person name="Pisabarro A.G."/>
            <person name="Riley R."/>
            <person name="Rosling A."/>
            <person name="Salamov A."/>
            <person name="Schmidt O."/>
            <person name="Schmutz J."/>
            <person name="Skrede I."/>
            <person name="Stenlid J."/>
            <person name="Wiebenga A."/>
            <person name="Xie X."/>
            <person name="Kues U."/>
            <person name="Hibbett D.S."/>
            <person name="Hoffmeister D."/>
            <person name="Hogberg N."/>
            <person name="Martin F."/>
            <person name="Grigoriev I.V."/>
            <person name="Watkinson S.C."/>
        </authorList>
    </citation>
    <scope>NUCLEOTIDE SEQUENCE</scope>
    <source>
        <strain evidence="11">S7.9</strain>
    </source>
</reference>
<name>F8NEK7_SERL9</name>
<evidence type="ECO:0000256" key="9">
    <source>
        <dbReference type="SAM" id="Phobius"/>
    </source>
</evidence>
<dbReference type="AlphaFoldDB" id="F8NEK7"/>
<evidence type="ECO:0000313" key="11">
    <source>
        <dbReference type="EMBL" id="EGO30641.1"/>
    </source>
</evidence>
<evidence type="ECO:0000256" key="2">
    <source>
        <dbReference type="ARBA" id="ARBA00009063"/>
    </source>
</evidence>
<feature type="transmembrane region" description="Helical" evidence="9">
    <location>
        <begin position="317"/>
        <end position="341"/>
    </location>
</feature>
<organism>
    <name type="scientific">Serpula lacrymans var. lacrymans (strain S7.9)</name>
    <name type="common">Dry rot fungus</name>
    <dbReference type="NCBI Taxonomy" id="578457"/>
    <lineage>
        <taxon>Eukaryota</taxon>
        <taxon>Fungi</taxon>
        <taxon>Dikarya</taxon>
        <taxon>Basidiomycota</taxon>
        <taxon>Agaricomycotina</taxon>
        <taxon>Agaricomycetes</taxon>
        <taxon>Agaricomycetidae</taxon>
        <taxon>Boletales</taxon>
        <taxon>Coniophorineae</taxon>
        <taxon>Serpulaceae</taxon>
        <taxon>Serpula</taxon>
    </lineage>
</organism>
<dbReference type="InterPro" id="IPR000727">
    <property type="entry name" value="T_SNARE_dom"/>
</dbReference>
<evidence type="ECO:0000256" key="4">
    <source>
        <dbReference type="ARBA" id="ARBA00022692"/>
    </source>
</evidence>
<dbReference type="GO" id="GO:0006888">
    <property type="term" value="P:endoplasmic reticulum to Golgi vesicle-mediated transport"/>
    <property type="evidence" value="ECO:0007669"/>
    <property type="project" value="TreeGrafter"/>
</dbReference>
<dbReference type="Proteomes" id="UP000008064">
    <property type="component" value="Unassembled WGS sequence"/>
</dbReference>
<protein>
    <recommendedName>
        <fullName evidence="10">t-SNARE coiled-coil homology domain-containing protein</fullName>
    </recommendedName>
</protein>
<evidence type="ECO:0000256" key="5">
    <source>
        <dbReference type="ARBA" id="ARBA00022989"/>
    </source>
</evidence>
<dbReference type="Gene3D" id="1.20.58.70">
    <property type="match status" value="1"/>
</dbReference>
<feature type="compositionally biased region" description="Polar residues" evidence="8">
    <location>
        <begin position="173"/>
        <end position="192"/>
    </location>
</feature>
<evidence type="ECO:0000256" key="1">
    <source>
        <dbReference type="ARBA" id="ARBA00004211"/>
    </source>
</evidence>
<keyword evidence="7 9" id="KW-0472">Membrane</keyword>
<evidence type="ECO:0000256" key="7">
    <source>
        <dbReference type="ARBA" id="ARBA00023136"/>
    </source>
</evidence>
<keyword evidence="5 9" id="KW-1133">Transmembrane helix</keyword>
<dbReference type="HOGENOM" id="CLU_044998_0_1_1"/>
<dbReference type="PANTHER" id="PTHR19957">
    <property type="entry name" value="SYNTAXIN"/>
    <property type="match status" value="1"/>
</dbReference>
<dbReference type="OrthoDB" id="421009at2759"/>
<comment type="subcellular location">
    <subcellularLocation>
        <location evidence="1">Membrane</location>
        <topology evidence="1">Single-pass type IV membrane protein</topology>
    </subcellularLocation>
</comment>